<feature type="binding site" evidence="12 15">
    <location>
        <position position="47"/>
    </location>
    <ligand>
        <name>pyruvate</name>
        <dbReference type="ChEBI" id="CHEBI:15361"/>
    </ligand>
</feature>
<dbReference type="Gene3D" id="3.20.20.70">
    <property type="entry name" value="Aldolase class I"/>
    <property type="match status" value="1"/>
</dbReference>
<dbReference type="HAMAP" id="MF_00418">
    <property type="entry name" value="DapA"/>
    <property type="match status" value="1"/>
</dbReference>
<dbReference type="InterPro" id="IPR005263">
    <property type="entry name" value="DapA"/>
</dbReference>
<evidence type="ECO:0000256" key="6">
    <source>
        <dbReference type="ARBA" id="ARBA00022605"/>
    </source>
</evidence>
<feature type="binding site" evidence="12 15">
    <location>
        <position position="217"/>
    </location>
    <ligand>
        <name>pyruvate</name>
        <dbReference type="ChEBI" id="CHEBI:15361"/>
    </ligand>
</feature>
<keyword evidence="8 12" id="KW-0457">Lysine biosynthesis</keyword>
<comment type="caution">
    <text evidence="12">Was originally thought to be a dihydrodipicolinate synthase (DHDPS), catalyzing the condensation of (S)-aspartate-beta-semialdehyde [(S)-ASA] and pyruvate to dihydrodipicolinate (DHDP). However, it was shown in E.coli that the product of the enzymatic reaction is not dihydrodipicolinate but in fact (4S)-4-hydroxy-2,3,4,5-tetrahydro-(2S)-dipicolinic acid (HTPA), and that the consecutive dehydration reaction leading to DHDP is not spontaneous but catalyzed by DapB.</text>
</comment>
<evidence type="ECO:0000256" key="5">
    <source>
        <dbReference type="ARBA" id="ARBA00022490"/>
    </source>
</evidence>
<evidence type="ECO:0000256" key="4">
    <source>
        <dbReference type="ARBA" id="ARBA00012086"/>
    </source>
</evidence>
<comment type="function">
    <text evidence="1 12">Catalyzes the condensation of (S)-aspartate-beta-semialdehyde [(S)-ASA] and pyruvate to 4-hydroxy-tetrahydrodipicolinate (HTPA).</text>
</comment>
<comment type="catalytic activity">
    <reaction evidence="11 12">
        <text>L-aspartate 4-semialdehyde + pyruvate = (2S,4S)-4-hydroxy-2,3,4,5-tetrahydrodipicolinate + H2O + H(+)</text>
        <dbReference type="Rhea" id="RHEA:34171"/>
        <dbReference type="ChEBI" id="CHEBI:15361"/>
        <dbReference type="ChEBI" id="CHEBI:15377"/>
        <dbReference type="ChEBI" id="CHEBI:15378"/>
        <dbReference type="ChEBI" id="CHEBI:67139"/>
        <dbReference type="ChEBI" id="CHEBI:537519"/>
        <dbReference type="EC" id="4.3.3.7"/>
    </reaction>
</comment>
<comment type="caution">
    <text evidence="16">The sequence shown here is derived from an EMBL/GenBank/DDBJ whole genome shotgun (WGS) entry which is preliminary data.</text>
</comment>
<sequence>MVKLRGAFTAMITPMNQDGSVDYEGFRKNVIFQLEQGIDGLVPLGTTAETPTLDETPGSEEDKLIEIVMEEVKSFEKKSGKKIPVVLGAGSNNTKDAVKYCERAKKAGADAALVVTPYYNKPSKEGIFRHFEAVSKVGIPIVVYNIQGRTGTNITTDTLARIAELPNIVGVKEASGNINQMMDVIAQIKSKKPDFAVLSGDDGLTLPLIAMGGDGIISVVSNLAPAIVAELANKALDGDIAAARKIHYRLAPFFKAAFVDGNPTSIKYAMNVKGMAAGPCRLPLVDVTDDAKKVIEKALKECDL</sequence>
<comment type="pathway">
    <text evidence="2 12">Amino-acid biosynthesis; L-lysine biosynthesis via DAP pathway; (S)-tetrahydrodipicolinate from L-aspartate: step 3/4.</text>
</comment>
<keyword evidence="6 12" id="KW-0028">Amino-acid biosynthesis</keyword>
<dbReference type="GO" id="GO:0008840">
    <property type="term" value="F:4-hydroxy-tetrahydrodipicolinate synthase activity"/>
    <property type="evidence" value="ECO:0007669"/>
    <property type="project" value="UniProtKB-UniRule"/>
</dbReference>
<feature type="site" description="Part of a proton relay during catalysis" evidence="12">
    <location>
        <position position="119"/>
    </location>
</feature>
<dbReference type="Pfam" id="PF00701">
    <property type="entry name" value="DHDPS"/>
    <property type="match status" value="1"/>
</dbReference>
<keyword evidence="17" id="KW-1185">Reference proteome</keyword>
<evidence type="ECO:0000256" key="1">
    <source>
        <dbReference type="ARBA" id="ARBA00003294"/>
    </source>
</evidence>
<evidence type="ECO:0000313" key="17">
    <source>
        <dbReference type="Proteomes" id="UP000518887"/>
    </source>
</evidence>
<evidence type="ECO:0000313" key="16">
    <source>
        <dbReference type="EMBL" id="MBB5226304.1"/>
    </source>
</evidence>
<dbReference type="InterPro" id="IPR013785">
    <property type="entry name" value="Aldolase_TIM"/>
</dbReference>
<protein>
    <recommendedName>
        <fullName evidence="4 12">4-hydroxy-tetrahydrodipicolinate synthase</fullName>
        <shortName evidence="12">HTPA synthase</shortName>
        <ecNumber evidence="4 12">4.3.3.7</ecNumber>
    </recommendedName>
</protein>
<dbReference type="GO" id="GO:0005737">
    <property type="term" value="C:cytoplasm"/>
    <property type="evidence" value="ECO:0007669"/>
    <property type="project" value="UniProtKB-SubCell"/>
</dbReference>
<evidence type="ECO:0000256" key="8">
    <source>
        <dbReference type="ARBA" id="ARBA00023154"/>
    </source>
</evidence>
<evidence type="ECO:0000256" key="14">
    <source>
        <dbReference type="PIRSR" id="PIRSR001365-1"/>
    </source>
</evidence>
<organism evidence="16 17">
    <name type="scientific">Treponema ruminis</name>
    <dbReference type="NCBI Taxonomy" id="744515"/>
    <lineage>
        <taxon>Bacteria</taxon>
        <taxon>Pseudomonadati</taxon>
        <taxon>Spirochaetota</taxon>
        <taxon>Spirochaetia</taxon>
        <taxon>Spirochaetales</taxon>
        <taxon>Treponemataceae</taxon>
        <taxon>Treponema</taxon>
    </lineage>
</organism>
<evidence type="ECO:0000256" key="15">
    <source>
        <dbReference type="PIRSR" id="PIRSR001365-2"/>
    </source>
</evidence>
<comment type="similarity">
    <text evidence="3 12 13">Belongs to the DapA family.</text>
</comment>
<name>A0A7W8G9P0_9SPIR</name>
<proteinExistence type="inferred from homology"/>
<dbReference type="NCBIfam" id="TIGR00674">
    <property type="entry name" value="dapA"/>
    <property type="match status" value="1"/>
</dbReference>
<comment type="subunit">
    <text evidence="12">Homotetramer; dimer of dimers.</text>
</comment>
<feature type="site" description="Part of a proton relay during catalysis" evidence="12">
    <location>
        <position position="46"/>
    </location>
</feature>
<evidence type="ECO:0000256" key="7">
    <source>
        <dbReference type="ARBA" id="ARBA00022915"/>
    </source>
</evidence>
<evidence type="ECO:0000256" key="11">
    <source>
        <dbReference type="ARBA" id="ARBA00047836"/>
    </source>
</evidence>
<dbReference type="AlphaFoldDB" id="A0A7W8G9P0"/>
<feature type="active site" description="Schiff-base intermediate with substrate" evidence="12 14">
    <location>
        <position position="172"/>
    </location>
</feature>
<dbReference type="CDD" id="cd00950">
    <property type="entry name" value="DHDPS"/>
    <property type="match status" value="1"/>
</dbReference>
<evidence type="ECO:0000256" key="12">
    <source>
        <dbReference type="HAMAP-Rule" id="MF_00418"/>
    </source>
</evidence>
<dbReference type="GO" id="GO:0019877">
    <property type="term" value="P:diaminopimelate biosynthetic process"/>
    <property type="evidence" value="ECO:0007669"/>
    <property type="project" value="UniProtKB-UniRule"/>
</dbReference>
<keyword evidence="7 12" id="KW-0220">Diaminopimelate biosynthesis</keyword>
<evidence type="ECO:0000256" key="13">
    <source>
        <dbReference type="PIRNR" id="PIRNR001365"/>
    </source>
</evidence>
<evidence type="ECO:0000256" key="10">
    <source>
        <dbReference type="ARBA" id="ARBA00023270"/>
    </source>
</evidence>
<keyword evidence="9 12" id="KW-0456">Lyase</keyword>
<dbReference type="Proteomes" id="UP000518887">
    <property type="component" value="Unassembled WGS sequence"/>
</dbReference>
<evidence type="ECO:0000256" key="9">
    <source>
        <dbReference type="ARBA" id="ARBA00023239"/>
    </source>
</evidence>
<dbReference type="GO" id="GO:0009089">
    <property type="term" value="P:lysine biosynthetic process via diaminopimelate"/>
    <property type="evidence" value="ECO:0007669"/>
    <property type="project" value="UniProtKB-UniRule"/>
</dbReference>
<comment type="subcellular location">
    <subcellularLocation>
        <location evidence="12">Cytoplasm</location>
    </subcellularLocation>
</comment>
<keyword evidence="5 12" id="KW-0963">Cytoplasm</keyword>
<dbReference type="InterPro" id="IPR002220">
    <property type="entry name" value="DapA-like"/>
</dbReference>
<dbReference type="SUPFAM" id="SSF51569">
    <property type="entry name" value="Aldolase"/>
    <property type="match status" value="1"/>
</dbReference>
<keyword evidence="10 12" id="KW-0704">Schiff base</keyword>
<dbReference type="PRINTS" id="PR00146">
    <property type="entry name" value="DHPICSNTHASE"/>
</dbReference>
<dbReference type="PIRSF" id="PIRSF001365">
    <property type="entry name" value="DHDPS"/>
    <property type="match status" value="1"/>
</dbReference>
<dbReference type="EC" id="4.3.3.7" evidence="4 12"/>
<evidence type="ECO:0000256" key="2">
    <source>
        <dbReference type="ARBA" id="ARBA00005120"/>
    </source>
</evidence>
<dbReference type="SMART" id="SM01130">
    <property type="entry name" value="DHDPS"/>
    <property type="match status" value="1"/>
</dbReference>
<dbReference type="EMBL" id="JACHFQ010000005">
    <property type="protein sequence ID" value="MBB5226304.1"/>
    <property type="molecule type" value="Genomic_DNA"/>
</dbReference>
<evidence type="ECO:0000256" key="3">
    <source>
        <dbReference type="ARBA" id="ARBA00007592"/>
    </source>
</evidence>
<feature type="active site" description="Proton donor/acceptor" evidence="12 14">
    <location>
        <position position="144"/>
    </location>
</feature>
<dbReference type="PANTHER" id="PTHR12128:SF66">
    <property type="entry name" value="4-HYDROXY-2-OXOGLUTARATE ALDOLASE, MITOCHONDRIAL"/>
    <property type="match status" value="1"/>
</dbReference>
<dbReference type="RefSeq" id="WP_184659435.1">
    <property type="nucleotide sequence ID" value="NZ_CP031518.1"/>
</dbReference>
<accession>A0A7W8G9P0</accession>
<gene>
    <name evidence="12" type="primary">dapA</name>
    <name evidence="16" type="ORF">HNP76_001677</name>
</gene>
<dbReference type="UniPathway" id="UPA00034">
    <property type="reaction ID" value="UER00017"/>
</dbReference>
<reference evidence="16 17" key="1">
    <citation type="submission" date="2020-08" db="EMBL/GenBank/DDBJ databases">
        <title>Genomic Encyclopedia of Type Strains, Phase IV (KMG-IV): sequencing the most valuable type-strain genomes for metagenomic binning, comparative biology and taxonomic classification.</title>
        <authorList>
            <person name="Goeker M."/>
        </authorList>
    </citation>
    <scope>NUCLEOTIDE SEQUENCE [LARGE SCALE GENOMIC DNA]</scope>
    <source>
        <strain evidence="16 17">DSM 103462</strain>
    </source>
</reference>
<dbReference type="PANTHER" id="PTHR12128">
    <property type="entry name" value="DIHYDRODIPICOLINATE SYNTHASE"/>
    <property type="match status" value="1"/>
</dbReference>